<evidence type="ECO:0008006" key="4">
    <source>
        <dbReference type="Google" id="ProtNLM"/>
    </source>
</evidence>
<dbReference type="GeneID" id="303189620"/>
<dbReference type="InterPro" id="IPR036410">
    <property type="entry name" value="HSP_DnaJ_Cys-rich_dom_sf"/>
</dbReference>
<evidence type="ECO:0000313" key="2">
    <source>
        <dbReference type="EMBL" id="RCS70158.1"/>
    </source>
</evidence>
<feature type="coiled-coil region" evidence="1">
    <location>
        <begin position="151"/>
        <end position="178"/>
    </location>
</feature>
<evidence type="ECO:0000313" key="3">
    <source>
        <dbReference type="Proteomes" id="UP000252479"/>
    </source>
</evidence>
<keyword evidence="3" id="KW-1185">Reference proteome</keyword>
<dbReference type="RefSeq" id="WP_086959682.1">
    <property type="nucleotide sequence ID" value="NZ_FUKS01000013.1"/>
</dbReference>
<dbReference type="Proteomes" id="UP000252479">
    <property type="component" value="Unassembled WGS sequence"/>
</dbReference>
<proteinExistence type="predicted"/>
<keyword evidence="1" id="KW-0175">Coiled coil</keyword>
<dbReference type="SUPFAM" id="SSF57938">
    <property type="entry name" value="DnaJ/Hsp40 cysteine-rich domain"/>
    <property type="match status" value="1"/>
</dbReference>
<sequence length="181" mass="19832">MSYLERLGMAGVKTVKFDTGRGGLTELTGLDVVAALSGLDDVCCHYAHAFLTNGTSRRSVDRVVNYLSRMTEAVKPEQAKGLAVVALNENSQPQCVACGGTGIQHNYSDSLSMMIEALPCPHCKGLGRKPMKIKDKAKLIGVSWDTYNRKRDLYENELSAMKSEIANIEQRINKHGKEKLG</sequence>
<organism evidence="2 3">
    <name type="scientific">Vibrio casei</name>
    <dbReference type="NCBI Taxonomy" id="673372"/>
    <lineage>
        <taxon>Bacteria</taxon>
        <taxon>Pseudomonadati</taxon>
        <taxon>Pseudomonadota</taxon>
        <taxon>Gammaproteobacteria</taxon>
        <taxon>Vibrionales</taxon>
        <taxon>Vibrionaceae</taxon>
        <taxon>Vibrio</taxon>
    </lineage>
</organism>
<comment type="caution">
    <text evidence="2">The sequence shown here is derived from an EMBL/GenBank/DDBJ whole genome shotgun (WGS) entry which is preliminary data.</text>
</comment>
<gene>
    <name evidence="2" type="ORF">CIK83_11880</name>
</gene>
<dbReference type="EMBL" id="QPGL01000002">
    <property type="protein sequence ID" value="RCS70158.1"/>
    <property type="molecule type" value="Genomic_DNA"/>
</dbReference>
<protein>
    <recommendedName>
        <fullName evidence="4">Antitermination protein</fullName>
    </recommendedName>
</protein>
<reference evidence="2 3" key="1">
    <citation type="journal article" date="2017" name="Elife">
        <title>Extensive horizontal gene transfer in cheese-associated bacteria.</title>
        <authorList>
            <person name="Bonham K.S."/>
            <person name="Wolfe B.E."/>
            <person name="Dutton R.J."/>
        </authorList>
    </citation>
    <scope>NUCLEOTIDE SEQUENCE [LARGE SCALE GENOMIC DNA]</scope>
    <source>
        <strain evidence="2 3">JB196</strain>
    </source>
</reference>
<dbReference type="AlphaFoldDB" id="A0A368LHJ2"/>
<accession>A0A368LHJ2</accession>
<name>A0A368LHJ2_9VIBR</name>
<evidence type="ECO:0000256" key="1">
    <source>
        <dbReference type="SAM" id="Coils"/>
    </source>
</evidence>